<dbReference type="Proteomes" id="UP000654913">
    <property type="component" value="Chromosome 3"/>
</dbReference>
<dbReference type="Pfam" id="PF00689">
    <property type="entry name" value="Cation_ATPase_C"/>
    <property type="match status" value="1"/>
</dbReference>
<organism evidence="18 19">
    <name type="scientific">Aspergillus puulaauensis</name>
    <dbReference type="NCBI Taxonomy" id="1220207"/>
    <lineage>
        <taxon>Eukaryota</taxon>
        <taxon>Fungi</taxon>
        <taxon>Dikarya</taxon>
        <taxon>Ascomycota</taxon>
        <taxon>Pezizomycotina</taxon>
        <taxon>Eurotiomycetes</taxon>
        <taxon>Eurotiomycetidae</taxon>
        <taxon>Eurotiales</taxon>
        <taxon>Aspergillaceae</taxon>
        <taxon>Aspergillus</taxon>
    </lineage>
</organism>
<reference evidence="18" key="2">
    <citation type="submission" date="2021-02" db="EMBL/GenBank/DDBJ databases">
        <title>Aspergillus puulaauensis MK2 genome sequence.</title>
        <authorList>
            <person name="Futagami T."/>
            <person name="Mori K."/>
            <person name="Kadooka C."/>
            <person name="Tanaka T."/>
        </authorList>
    </citation>
    <scope>NUCLEOTIDE SEQUENCE</scope>
    <source>
        <strain evidence="18">MK2</strain>
    </source>
</reference>
<dbReference type="SUPFAM" id="SSF81660">
    <property type="entry name" value="Metal cation-transporting ATPase, ATP-binding domain N"/>
    <property type="match status" value="1"/>
</dbReference>
<dbReference type="InterPro" id="IPR001757">
    <property type="entry name" value="P_typ_ATPase"/>
</dbReference>
<evidence type="ECO:0000256" key="8">
    <source>
        <dbReference type="ARBA" id="ARBA00022840"/>
    </source>
</evidence>
<comment type="catalytic activity">
    <reaction evidence="14 16">
        <text>Ca(2+)(in) + ATP + H2O = Ca(2+)(out) + ADP + phosphate + H(+)</text>
        <dbReference type="Rhea" id="RHEA:18105"/>
        <dbReference type="ChEBI" id="CHEBI:15377"/>
        <dbReference type="ChEBI" id="CHEBI:15378"/>
        <dbReference type="ChEBI" id="CHEBI:29108"/>
        <dbReference type="ChEBI" id="CHEBI:30616"/>
        <dbReference type="ChEBI" id="CHEBI:43474"/>
        <dbReference type="ChEBI" id="CHEBI:456216"/>
        <dbReference type="EC" id="7.2.2.10"/>
    </reaction>
</comment>
<dbReference type="InterPro" id="IPR023299">
    <property type="entry name" value="ATPase_P-typ_cyto_dom_N"/>
</dbReference>
<feature type="transmembrane region" description="Helical" evidence="16">
    <location>
        <begin position="550"/>
        <end position="569"/>
    </location>
</feature>
<dbReference type="GO" id="GO:0005886">
    <property type="term" value="C:plasma membrane"/>
    <property type="evidence" value="ECO:0007669"/>
    <property type="project" value="TreeGrafter"/>
</dbReference>
<evidence type="ECO:0000256" key="3">
    <source>
        <dbReference type="ARBA" id="ARBA00022568"/>
    </source>
</evidence>
<evidence type="ECO:0000313" key="19">
    <source>
        <dbReference type="Proteomes" id="UP000654913"/>
    </source>
</evidence>
<comment type="function">
    <text evidence="15">This magnesium-dependent enzyme catalyzes the hydrolysis of ATP coupled with the transport of calcium. Transports the calcium to the vacuole and participates in the control of the cytosolic free calcium.</text>
</comment>
<dbReference type="Gene3D" id="3.40.50.1000">
    <property type="entry name" value="HAD superfamily/HAD-like"/>
    <property type="match status" value="1"/>
</dbReference>
<keyword evidence="13 16" id="KW-0472">Membrane</keyword>
<dbReference type="Gene3D" id="3.40.1110.10">
    <property type="entry name" value="Calcium-transporting ATPase, cytoplasmic domain N"/>
    <property type="match status" value="1"/>
</dbReference>
<evidence type="ECO:0000256" key="6">
    <source>
        <dbReference type="ARBA" id="ARBA00022741"/>
    </source>
</evidence>
<evidence type="ECO:0000256" key="2">
    <source>
        <dbReference type="ARBA" id="ARBA00022448"/>
    </source>
</evidence>
<evidence type="ECO:0000259" key="17">
    <source>
        <dbReference type="Pfam" id="PF00689"/>
    </source>
</evidence>
<dbReference type="GO" id="GO:0016887">
    <property type="term" value="F:ATP hydrolysis activity"/>
    <property type="evidence" value="ECO:0007669"/>
    <property type="project" value="InterPro"/>
</dbReference>
<comment type="caution">
    <text evidence="16">Lacks conserved residue(s) required for the propagation of feature annotation.</text>
</comment>
<keyword evidence="2 16" id="KW-0813">Transport</keyword>
<comment type="function">
    <text evidence="16">Catalyzes the hydrolysis of ATP coupled with the transport of calcium.</text>
</comment>
<keyword evidence="11 16" id="KW-1133">Transmembrane helix</keyword>
<dbReference type="InterPro" id="IPR006408">
    <property type="entry name" value="P-type_ATPase_IIB"/>
</dbReference>
<dbReference type="InterPro" id="IPR006068">
    <property type="entry name" value="ATPase_P-typ_cation-transptr_C"/>
</dbReference>
<keyword evidence="5" id="KW-0479">Metal-binding</keyword>
<dbReference type="PRINTS" id="PR00120">
    <property type="entry name" value="HATPASE"/>
</dbReference>
<dbReference type="GO" id="GO:0005388">
    <property type="term" value="F:P-type calcium transporter activity"/>
    <property type="evidence" value="ECO:0007669"/>
    <property type="project" value="UniProtKB-EC"/>
</dbReference>
<keyword evidence="6 16" id="KW-0547">Nucleotide-binding</keyword>
<keyword evidence="4 16" id="KW-0812">Transmembrane</keyword>
<keyword evidence="3 16" id="KW-0109">Calcium transport</keyword>
<dbReference type="EMBL" id="AP024445">
    <property type="protein sequence ID" value="BCS21869.1"/>
    <property type="molecule type" value="Genomic_DNA"/>
</dbReference>
<dbReference type="EC" id="7.2.2.10" evidence="16"/>
<proteinExistence type="inferred from homology"/>
<feature type="transmembrane region" description="Helical" evidence="16">
    <location>
        <begin position="341"/>
        <end position="362"/>
    </location>
</feature>
<evidence type="ECO:0000256" key="16">
    <source>
        <dbReference type="RuleBase" id="RU361146"/>
    </source>
</evidence>
<comment type="similarity">
    <text evidence="16">Belongs to the cation transport ATPase (P-type) (TC 3.A.3) family.</text>
</comment>
<keyword evidence="12 16" id="KW-0406">Ion transport</keyword>
<evidence type="ECO:0000313" key="18">
    <source>
        <dbReference type="EMBL" id="BCS21869.1"/>
    </source>
</evidence>
<feature type="transmembrane region" description="Helical" evidence="16">
    <location>
        <begin position="419"/>
        <end position="440"/>
    </location>
</feature>
<dbReference type="AlphaFoldDB" id="A0A7R7XJV1"/>
<dbReference type="NCBIfam" id="TIGR01494">
    <property type="entry name" value="ATPase_P-type"/>
    <property type="match status" value="1"/>
</dbReference>
<feature type="domain" description="Cation-transporting P-type ATPase C-terminal" evidence="17">
    <location>
        <begin position="368"/>
        <end position="546"/>
    </location>
</feature>
<dbReference type="SUPFAM" id="SSF56784">
    <property type="entry name" value="HAD-like"/>
    <property type="match status" value="1"/>
</dbReference>
<evidence type="ECO:0000256" key="10">
    <source>
        <dbReference type="ARBA" id="ARBA00022967"/>
    </source>
</evidence>
<evidence type="ECO:0000256" key="5">
    <source>
        <dbReference type="ARBA" id="ARBA00022723"/>
    </source>
</evidence>
<dbReference type="InterPro" id="IPR036412">
    <property type="entry name" value="HAD-like_sf"/>
</dbReference>
<evidence type="ECO:0000256" key="15">
    <source>
        <dbReference type="ARBA" id="ARBA00059328"/>
    </source>
</evidence>
<dbReference type="GO" id="GO:0005524">
    <property type="term" value="F:ATP binding"/>
    <property type="evidence" value="ECO:0007669"/>
    <property type="project" value="UniProtKB-KW"/>
</dbReference>
<comment type="subcellular location">
    <subcellularLocation>
        <location evidence="1 16">Membrane</location>
        <topology evidence="1 16">Multi-pass membrane protein</topology>
    </subcellularLocation>
</comment>
<keyword evidence="10" id="KW-1278">Translocase</keyword>
<dbReference type="Gene3D" id="1.20.1110.10">
    <property type="entry name" value="Calcium-transporting ATPase, transmembrane domain"/>
    <property type="match status" value="1"/>
</dbReference>
<keyword evidence="19" id="KW-1185">Reference proteome</keyword>
<gene>
    <name evidence="18" type="ORF">APUU_30094S</name>
</gene>
<dbReference type="RefSeq" id="XP_041554063.1">
    <property type="nucleotide sequence ID" value="XM_041701148.1"/>
</dbReference>
<dbReference type="SUPFAM" id="SSF81665">
    <property type="entry name" value="Calcium ATPase, transmembrane domain M"/>
    <property type="match status" value="1"/>
</dbReference>
<evidence type="ECO:0000256" key="4">
    <source>
        <dbReference type="ARBA" id="ARBA00022692"/>
    </source>
</evidence>
<dbReference type="FunFam" id="3.40.50.1000:FF:000018">
    <property type="entry name" value="Calcium-transporting ATPase"/>
    <property type="match status" value="1"/>
</dbReference>
<reference evidence="18" key="1">
    <citation type="submission" date="2021-01" db="EMBL/GenBank/DDBJ databases">
        <authorList>
            <consortium name="Aspergillus puulaauensis MK2 genome sequencing consortium"/>
            <person name="Kazuki M."/>
            <person name="Futagami T."/>
        </authorList>
    </citation>
    <scope>NUCLEOTIDE SEQUENCE</scope>
    <source>
        <strain evidence="18">MK2</strain>
    </source>
</reference>
<dbReference type="NCBIfam" id="TIGR01517">
    <property type="entry name" value="ATPase-IIB_Ca"/>
    <property type="match status" value="1"/>
</dbReference>
<evidence type="ECO:0000256" key="7">
    <source>
        <dbReference type="ARBA" id="ARBA00022837"/>
    </source>
</evidence>
<evidence type="ECO:0000256" key="14">
    <source>
        <dbReference type="ARBA" id="ARBA00048694"/>
    </source>
</evidence>
<dbReference type="InterPro" id="IPR023214">
    <property type="entry name" value="HAD_sf"/>
</dbReference>
<keyword evidence="7 16" id="KW-0106">Calcium</keyword>
<dbReference type="PANTHER" id="PTHR24093">
    <property type="entry name" value="CATION TRANSPORTING ATPASE"/>
    <property type="match status" value="1"/>
</dbReference>
<evidence type="ECO:0000256" key="12">
    <source>
        <dbReference type="ARBA" id="ARBA00023065"/>
    </source>
</evidence>
<dbReference type="GO" id="GO:0006874">
    <property type="term" value="P:intracellular calcium ion homeostasis"/>
    <property type="evidence" value="ECO:0007669"/>
    <property type="project" value="UniProtKB-ARBA"/>
</dbReference>
<dbReference type="FunFam" id="1.20.1110.10:FF:000039">
    <property type="entry name" value="Calcium-transporting ATPase"/>
    <property type="match status" value="1"/>
</dbReference>
<dbReference type="KEGG" id="apuu:APUU_30094S"/>
<evidence type="ECO:0000256" key="11">
    <source>
        <dbReference type="ARBA" id="ARBA00022989"/>
    </source>
</evidence>
<feature type="transmembrane region" description="Helical" evidence="16">
    <location>
        <begin position="489"/>
        <end position="514"/>
    </location>
</feature>
<feature type="transmembrane region" description="Helical" evidence="16">
    <location>
        <begin position="526"/>
        <end position="544"/>
    </location>
</feature>
<dbReference type="GeneID" id="64971874"/>
<sequence>MTVVTGCFGASSFTSDVSSWGSSLSEDMKKLIVQSVTINSTAFEGDQDGALTFIGAKTETALLQLAKDHLGMQSLAETRANEDTVLIEPFDSIKKYMVAVIKVPSGYRLLIKGASEIVLEFCTTHMNVPTGDIEPLDRKATEDAIAAFAGKSLRTIGIVYKDFQEIPDLESLNDLTLLGVVGIQDPVRPGVPAAVKNALRAGVRTRMVTGDNILTARAIATECGIFTDGIAMEGPEFRRLSEEELDRTIPRLQVLARSSPEDKRILVTRLKALGETVAVTGDGTNDAPALKAADVGFSMGVSGTEVAKEASEIILMDDNFTSIVTALKWGRAVNDAVQKFLQFQITVNITAVLLAFITSMYNEDMEPVLKAVQLLWINLIMDTMAALALATDPPTDAILDRPPQPKSAPLITMNMWKMIIGQSIFQLAVILVLYFAGGAILNYDVSIASGKLQLDTIIFNIFVWMQIFNELNCRRLDNKLNVFVGVHRNWFFIAINAIMIGLQIAIVFVGDTVFDIDPDGLDGPQWAISILVAAFSLPWGVVVRFFPDEWFSWCVYLVAPPFVVCYRYMAKGFRWFGGLFKRSGKELIVEGDNSGQDTAKDEKMAAAPPIFVGMQTEKV</sequence>
<dbReference type="GO" id="GO:0046872">
    <property type="term" value="F:metal ion binding"/>
    <property type="evidence" value="ECO:0007669"/>
    <property type="project" value="UniProtKB-KW"/>
</dbReference>
<evidence type="ECO:0000256" key="1">
    <source>
        <dbReference type="ARBA" id="ARBA00004141"/>
    </source>
</evidence>
<feature type="transmembrane region" description="Helical" evidence="16">
    <location>
        <begin position="374"/>
        <end position="391"/>
    </location>
</feature>
<dbReference type="PRINTS" id="PR00119">
    <property type="entry name" value="CATATPASE"/>
</dbReference>
<dbReference type="PANTHER" id="PTHR24093:SF346">
    <property type="entry name" value="CALCIUM-TRANSPORTING ATPASE"/>
    <property type="match status" value="1"/>
</dbReference>
<accession>A0A7R7XJV1</accession>
<evidence type="ECO:0000256" key="9">
    <source>
        <dbReference type="ARBA" id="ARBA00022842"/>
    </source>
</evidence>
<evidence type="ECO:0000256" key="13">
    <source>
        <dbReference type="ARBA" id="ARBA00023136"/>
    </source>
</evidence>
<protein>
    <recommendedName>
        <fullName evidence="16">Calcium-transporting ATPase</fullName>
        <ecNumber evidence="16">7.2.2.10</ecNumber>
    </recommendedName>
</protein>
<dbReference type="InterPro" id="IPR023298">
    <property type="entry name" value="ATPase_P-typ_TM_dom_sf"/>
</dbReference>
<dbReference type="OrthoDB" id="3352408at2759"/>
<dbReference type="Pfam" id="PF08282">
    <property type="entry name" value="Hydrolase_3"/>
    <property type="match status" value="1"/>
</dbReference>
<dbReference type="Pfam" id="PF13246">
    <property type="entry name" value="Cation_ATPase"/>
    <property type="match status" value="1"/>
</dbReference>
<name>A0A7R7XJV1_9EURO</name>
<keyword evidence="8 16" id="KW-0067">ATP-binding</keyword>
<keyword evidence="9" id="KW-0460">Magnesium</keyword>